<evidence type="ECO:0000256" key="4">
    <source>
        <dbReference type="ARBA" id="ARBA00023136"/>
    </source>
</evidence>
<protein>
    <recommendedName>
        <fullName evidence="6">Long-chain-fatty-acid--CoA ligase</fullName>
        <ecNumber evidence="5">6.2.1.3</ecNumber>
    </recommendedName>
    <alternativeName>
        <fullName evidence="7">Long-chain acyl-CoA synthetase</fullName>
    </alternativeName>
</protein>
<keyword evidence="4" id="KW-0472">Membrane</keyword>
<feature type="domain" description="AMP-binding enzyme C-terminal" evidence="9">
    <location>
        <begin position="464"/>
        <end position="541"/>
    </location>
</feature>
<evidence type="ECO:0000313" key="11">
    <source>
        <dbReference type="Proteomes" id="UP001269375"/>
    </source>
</evidence>
<dbReference type="InterPro" id="IPR050237">
    <property type="entry name" value="ATP-dep_AMP-bd_enzyme"/>
</dbReference>
<organism evidence="10 11">
    <name type="scientific">Larsenimonas suaedae</name>
    <dbReference type="NCBI Taxonomy" id="1851019"/>
    <lineage>
        <taxon>Bacteria</taxon>
        <taxon>Pseudomonadati</taxon>
        <taxon>Pseudomonadota</taxon>
        <taxon>Gammaproteobacteria</taxon>
        <taxon>Oceanospirillales</taxon>
        <taxon>Halomonadaceae</taxon>
        <taxon>Larsenimonas</taxon>
    </lineage>
</organism>
<evidence type="ECO:0000256" key="2">
    <source>
        <dbReference type="ARBA" id="ARBA00005005"/>
    </source>
</evidence>
<evidence type="ECO:0000313" key="10">
    <source>
        <dbReference type="EMBL" id="MDR5895060.1"/>
    </source>
</evidence>
<comment type="pathway">
    <text evidence="2">Lipid metabolism; fatty acid beta-oxidation.</text>
</comment>
<comment type="subcellular location">
    <subcellularLocation>
        <location evidence="1">Membrane</location>
        <topology evidence="1">Peripheral membrane protein</topology>
    </subcellularLocation>
</comment>
<dbReference type="RefSeq" id="WP_251592329.1">
    <property type="nucleotide sequence ID" value="NZ_JAMLJI010000002.1"/>
</dbReference>
<sequence>MSTNDYTAADLDDIRAKSPDYPEAFKQHYRDQGLWSDQTFGALLKTQAERFAADPALIEGETRLSYRALDARVDRLCAGLQRSGLKKGDRVVVQLGNRASFVVTTFALFRLGLLPVFALPAHRAKEITHFCTASNARALITMADRVSGQPRFDFRTLAREVKAACPALEQVYIDGAPEEFNALESLSCDAPLIEDWPVVGADDLAFFQLSGGTTGLSKLIPRRHQDYLYSVIGSLAPCGFDERTTYLVALPGAHNFPMSSPGFLGVIAAGGCMVMAPEPSPTTCFELIEREGVTHTALVPPLAMLWLDAAPHTQRDLSSLSVLQVGGSKMNSEAAKRVGPILGCTLQQVFGMAEGLVNYTRLDDDEDVILYTQGRPISALDEVRIVDDHGQPVAPGTPGNLQTRGPYTIRGYFDNPDVNAKSFTEDGFYCTGDVVAQTPAGYLIVGGREKDQINRGGEKISPEEVENLILAHPDVFDTAVVAMPDDFLGERPCAFVIPRKGATAPDTPTLVDFLKTRGLATFKLPDQVRTIDAFPHTGVGKISKKALRQALKDTYFSA</sequence>
<dbReference type="Pfam" id="PF13193">
    <property type="entry name" value="AMP-binding_C"/>
    <property type="match status" value="1"/>
</dbReference>
<dbReference type="Proteomes" id="UP001269375">
    <property type="component" value="Unassembled WGS sequence"/>
</dbReference>
<dbReference type="Gene3D" id="2.30.38.10">
    <property type="entry name" value="Luciferase, Domain 3"/>
    <property type="match status" value="1"/>
</dbReference>
<dbReference type="PANTHER" id="PTHR43767:SF8">
    <property type="entry name" value="LONG-CHAIN-FATTY-ACID--COA LIGASE"/>
    <property type="match status" value="1"/>
</dbReference>
<dbReference type="Pfam" id="PF00501">
    <property type="entry name" value="AMP-binding"/>
    <property type="match status" value="1"/>
</dbReference>
<evidence type="ECO:0000256" key="1">
    <source>
        <dbReference type="ARBA" id="ARBA00004170"/>
    </source>
</evidence>
<dbReference type="EMBL" id="JARWAO010000001">
    <property type="protein sequence ID" value="MDR5895060.1"/>
    <property type="molecule type" value="Genomic_DNA"/>
</dbReference>
<evidence type="ECO:0000259" key="9">
    <source>
        <dbReference type="Pfam" id="PF13193"/>
    </source>
</evidence>
<comment type="caution">
    <text evidence="10">The sequence shown here is derived from an EMBL/GenBank/DDBJ whole genome shotgun (WGS) entry which is preliminary data.</text>
</comment>
<evidence type="ECO:0000256" key="7">
    <source>
        <dbReference type="ARBA" id="ARBA00042773"/>
    </source>
</evidence>
<feature type="domain" description="AMP-dependent synthetase/ligase" evidence="8">
    <location>
        <begin position="45"/>
        <end position="413"/>
    </location>
</feature>
<keyword evidence="11" id="KW-1185">Reference proteome</keyword>
<evidence type="ECO:0000256" key="3">
    <source>
        <dbReference type="ARBA" id="ARBA00022598"/>
    </source>
</evidence>
<keyword evidence="3" id="KW-0436">Ligase</keyword>
<dbReference type="InterPro" id="IPR045851">
    <property type="entry name" value="AMP-bd_C_sf"/>
</dbReference>
<dbReference type="PANTHER" id="PTHR43767">
    <property type="entry name" value="LONG-CHAIN-FATTY-ACID--COA LIGASE"/>
    <property type="match status" value="1"/>
</dbReference>
<accession>A0ABU1GTA4</accession>
<dbReference type="InterPro" id="IPR025110">
    <property type="entry name" value="AMP-bd_C"/>
</dbReference>
<gene>
    <name evidence="10" type="ORF">QC825_03080</name>
</gene>
<evidence type="ECO:0000259" key="8">
    <source>
        <dbReference type="Pfam" id="PF00501"/>
    </source>
</evidence>
<name>A0ABU1GTA4_9GAMM</name>
<proteinExistence type="predicted"/>
<dbReference type="Gene3D" id="3.30.300.30">
    <property type="match status" value="1"/>
</dbReference>
<dbReference type="CDD" id="cd05920">
    <property type="entry name" value="23DHB-AMP_lg"/>
    <property type="match status" value="1"/>
</dbReference>
<reference evidence="10 11" key="1">
    <citation type="submission" date="2023-04" db="EMBL/GenBank/DDBJ databases">
        <title>A long-awaited taxogenomic arrangement of the family Halomonadaceae.</title>
        <authorList>
            <person name="De La Haba R."/>
            <person name="Chuvochina M."/>
            <person name="Wittouck S."/>
            <person name="Arahal D.R."/>
            <person name="Sanchez-Porro C."/>
            <person name="Hugenholtz P."/>
            <person name="Ventosa A."/>
        </authorList>
    </citation>
    <scope>NUCLEOTIDE SEQUENCE [LARGE SCALE GENOMIC DNA]</scope>
    <source>
        <strain evidence="10 11">DSM 22428</strain>
    </source>
</reference>
<dbReference type="InterPro" id="IPR020845">
    <property type="entry name" value="AMP-binding_CS"/>
</dbReference>
<dbReference type="SUPFAM" id="SSF56801">
    <property type="entry name" value="Acetyl-CoA synthetase-like"/>
    <property type="match status" value="1"/>
</dbReference>
<dbReference type="EC" id="6.2.1.3" evidence="5"/>
<evidence type="ECO:0000256" key="6">
    <source>
        <dbReference type="ARBA" id="ARBA00039545"/>
    </source>
</evidence>
<dbReference type="InterPro" id="IPR000873">
    <property type="entry name" value="AMP-dep_synth/lig_dom"/>
</dbReference>
<dbReference type="PROSITE" id="PS00455">
    <property type="entry name" value="AMP_BINDING"/>
    <property type="match status" value="1"/>
</dbReference>
<evidence type="ECO:0000256" key="5">
    <source>
        <dbReference type="ARBA" id="ARBA00026121"/>
    </source>
</evidence>
<dbReference type="Gene3D" id="3.40.50.980">
    <property type="match status" value="2"/>
</dbReference>